<dbReference type="EMBL" id="CP046640">
    <property type="protein sequence ID" value="QTL99405.1"/>
    <property type="molecule type" value="Genomic_DNA"/>
</dbReference>
<reference evidence="2" key="1">
    <citation type="submission" date="2019-12" db="EMBL/GenBank/DDBJ databases">
        <authorList>
            <person name="zhang j."/>
            <person name="sun C.M."/>
        </authorList>
    </citation>
    <scope>NUCLEOTIDE SEQUENCE</scope>
    <source>
        <strain evidence="2">NS-1</strain>
    </source>
</reference>
<evidence type="ECO:0000259" key="1">
    <source>
        <dbReference type="Pfam" id="PF17131"/>
    </source>
</evidence>
<dbReference type="AlphaFoldDB" id="A0A8A7KH46"/>
<evidence type="ECO:0000313" key="3">
    <source>
        <dbReference type="Proteomes" id="UP000665020"/>
    </source>
</evidence>
<proteinExistence type="predicted"/>
<evidence type="ECO:0000313" key="2">
    <source>
        <dbReference type="EMBL" id="QTL99405.1"/>
    </source>
</evidence>
<organism evidence="2 3">
    <name type="scientific">Iocasia fonsfrigidae</name>
    <dbReference type="NCBI Taxonomy" id="2682810"/>
    <lineage>
        <taxon>Bacteria</taxon>
        <taxon>Bacillati</taxon>
        <taxon>Bacillota</taxon>
        <taxon>Clostridia</taxon>
        <taxon>Halanaerobiales</taxon>
        <taxon>Halanaerobiaceae</taxon>
        <taxon>Iocasia</taxon>
    </lineage>
</organism>
<gene>
    <name evidence="2" type="ORF">GM661_16290</name>
</gene>
<accession>A0A8A7KH46</accession>
<dbReference type="RefSeq" id="WP_230867753.1">
    <property type="nucleotide sequence ID" value="NZ_CP046640.1"/>
</dbReference>
<keyword evidence="3" id="KW-1185">Reference proteome</keyword>
<dbReference type="CDD" id="cd16329">
    <property type="entry name" value="LolA_like"/>
    <property type="match status" value="1"/>
</dbReference>
<dbReference type="Proteomes" id="UP000665020">
    <property type="component" value="Chromosome"/>
</dbReference>
<dbReference type="InterPro" id="IPR033399">
    <property type="entry name" value="TP_0789-like"/>
</dbReference>
<dbReference type="KEGG" id="ifn:GM661_16290"/>
<sequence length="264" mass="30535">MRIINKKSMILLIIISIFLLNTSKIYATGSKEIIQLALDKQNLHENSYLIEMDCTVIEKVKDKDKINDGEETETNSSALRVYIYNGGERQMVTFTAPEDLVHNKFLIIGTNNWMSKKNLRRPIRISGQQRIFGDAGIGETVGINYYRDYDIKEFHEVEDSYIIDLLAKDEKTTYQQVKLTISKDTNRIKHVILKAVSGTPLKELNYKNHRKIGNHEVADIVIKNLLQDQDRVTELKYIGIQVKELSPRAFQPLMMSRFDLLIKD</sequence>
<dbReference type="Gene3D" id="2.50.20.10">
    <property type="entry name" value="Lipoprotein localisation LolA/LolB/LppX"/>
    <property type="match status" value="1"/>
</dbReference>
<name>A0A8A7KH46_9FIRM</name>
<protein>
    <submittedName>
        <fullName evidence="2">Outer membrane lipoprotein-sorting protein</fullName>
    </submittedName>
</protein>
<feature type="domain" description="Uncharacterized protein TP-0789" evidence="1">
    <location>
        <begin position="87"/>
        <end position="256"/>
    </location>
</feature>
<keyword evidence="2" id="KW-0449">Lipoprotein</keyword>
<dbReference type="Pfam" id="PF17131">
    <property type="entry name" value="LolA_like"/>
    <property type="match status" value="1"/>
</dbReference>